<keyword evidence="1" id="KW-0812">Transmembrane</keyword>
<feature type="transmembrane region" description="Helical" evidence="1">
    <location>
        <begin position="77"/>
        <end position="95"/>
    </location>
</feature>
<keyword evidence="3" id="KW-1185">Reference proteome</keyword>
<accession>A0A0F0KI66</accession>
<dbReference type="PANTHER" id="PTHR34989:SF1">
    <property type="entry name" value="PROTEIN HDED"/>
    <property type="match status" value="1"/>
</dbReference>
<dbReference type="InterPro" id="IPR005325">
    <property type="entry name" value="DUF308_memb"/>
</dbReference>
<dbReference type="RefSeq" id="WP_045252047.1">
    <property type="nucleotide sequence ID" value="NZ_FNGQ01000001.1"/>
</dbReference>
<evidence type="ECO:0000313" key="3">
    <source>
        <dbReference type="Proteomes" id="UP000033448"/>
    </source>
</evidence>
<feature type="transmembrane region" description="Helical" evidence="1">
    <location>
        <begin position="134"/>
        <end position="152"/>
    </location>
</feature>
<evidence type="ECO:0000313" key="2">
    <source>
        <dbReference type="EMBL" id="KJL18946.1"/>
    </source>
</evidence>
<reference evidence="2 3" key="1">
    <citation type="submission" date="2015-02" db="EMBL/GenBank/DDBJ databases">
        <title>Draft genome sequences of ten Microbacterium spp. with emphasis on heavy metal contaminated environments.</title>
        <authorList>
            <person name="Corretto E."/>
        </authorList>
    </citation>
    <scope>NUCLEOTIDE SEQUENCE [LARGE SCALE GENOMIC DNA]</scope>
    <source>
        <strain evidence="2 3">DSM 23848</strain>
    </source>
</reference>
<dbReference type="OrthoDB" id="3238356at2"/>
<dbReference type="Pfam" id="PF03729">
    <property type="entry name" value="DUF308"/>
    <property type="match status" value="2"/>
</dbReference>
<name>A0A0F0KI66_9MICO</name>
<evidence type="ECO:0000256" key="1">
    <source>
        <dbReference type="SAM" id="Phobius"/>
    </source>
</evidence>
<keyword evidence="1" id="KW-1133">Transmembrane helix</keyword>
<feature type="transmembrane region" description="Helical" evidence="1">
    <location>
        <begin position="17"/>
        <end position="36"/>
    </location>
</feature>
<dbReference type="PANTHER" id="PTHR34989">
    <property type="entry name" value="PROTEIN HDED"/>
    <property type="match status" value="1"/>
</dbReference>
<dbReference type="PATRIC" id="fig|582680.7.peg.3475"/>
<protein>
    <recommendedName>
        <fullName evidence="4">Acid-resistance membrane protein</fullName>
    </recommendedName>
</protein>
<comment type="caution">
    <text evidence="2">The sequence shown here is derived from an EMBL/GenBank/DDBJ whole genome shotgun (WGS) entry which is preliminary data.</text>
</comment>
<dbReference type="AlphaFoldDB" id="A0A0F0KI66"/>
<proteinExistence type="predicted"/>
<dbReference type="Proteomes" id="UP000033448">
    <property type="component" value="Unassembled WGS sequence"/>
</dbReference>
<dbReference type="InterPro" id="IPR052712">
    <property type="entry name" value="Acid_resist_chaperone_HdeD"/>
</dbReference>
<gene>
    <name evidence="2" type="ORF">RL72_03419</name>
</gene>
<evidence type="ECO:0008006" key="4">
    <source>
        <dbReference type="Google" id="ProtNLM"/>
    </source>
</evidence>
<feature type="transmembrane region" description="Helical" evidence="1">
    <location>
        <begin position="42"/>
        <end position="65"/>
    </location>
</feature>
<organism evidence="2 3">
    <name type="scientific">Microbacterium azadirachtae</name>
    <dbReference type="NCBI Taxonomy" id="582680"/>
    <lineage>
        <taxon>Bacteria</taxon>
        <taxon>Bacillati</taxon>
        <taxon>Actinomycetota</taxon>
        <taxon>Actinomycetes</taxon>
        <taxon>Micrococcales</taxon>
        <taxon>Microbacteriaceae</taxon>
        <taxon>Microbacterium</taxon>
    </lineage>
</organism>
<keyword evidence="1" id="KW-0472">Membrane</keyword>
<feature type="transmembrane region" description="Helical" evidence="1">
    <location>
        <begin position="158"/>
        <end position="176"/>
    </location>
</feature>
<dbReference type="GO" id="GO:0005886">
    <property type="term" value="C:plasma membrane"/>
    <property type="evidence" value="ECO:0007669"/>
    <property type="project" value="TreeGrafter"/>
</dbReference>
<dbReference type="EMBL" id="JYIT01000085">
    <property type="protein sequence ID" value="KJL18946.1"/>
    <property type="molecule type" value="Genomic_DNA"/>
</dbReference>
<feature type="transmembrane region" description="Helical" evidence="1">
    <location>
        <begin position="101"/>
        <end position="122"/>
    </location>
</feature>
<sequence>MSEAVADAKSLVKSLRIFLAVSGIIALIAGIVMLVWPVKTAFVLTGIVAAYLIVAGVVYIGLGIFSAAKSGWARVGHIALGLLYIVAGVIAFSNIQAATVAFALVTVIFIGVSWIFDGVVSLSLMGQDGSKTWTLLYALLSIVAGIAVISLGLAAVPFFWLFLGISLVVLGVMQIVRAITIAKDAKAVADAAGL</sequence>